<evidence type="ECO:0000256" key="6">
    <source>
        <dbReference type="ARBA" id="ARBA00022781"/>
    </source>
</evidence>
<protein>
    <recommendedName>
        <fullName evidence="13">ATP synthase subunit b</fullName>
    </recommendedName>
    <alternativeName>
        <fullName evidence="13">ATP synthase F(0) sector subunit b</fullName>
    </alternativeName>
    <alternativeName>
        <fullName evidence="13">ATPase subunit I</fullName>
    </alternativeName>
    <alternativeName>
        <fullName evidence="13">F-type ATPase subunit b</fullName>
        <shortName evidence="13">F-ATPase subunit b</shortName>
    </alternativeName>
</protein>
<dbReference type="CDD" id="cd06503">
    <property type="entry name" value="ATP-synt_Fo_b"/>
    <property type="match status" value="1"/>
</dbReference>
<dbReference type="PANTHER" id="PTHR33445">
    <property type="entry name" value="ATP SYNTHASE SUBUNIT B', CHLOROPLASTIC"/>
    <property type="match status" value="1"/>
</dbReference>
<dbReference type="InterPro" id="IPR002146">
    <property type="entry name" value="ATP_synth_b/b'su_bac/chlpt"/>
</dbReference>
<evidence type="ECO:0000256" key="8">
    <source>
        <dbReference type="ARBA" id="ARBA00023065"/>
    </source>
</evidence>
<name>A0ABR6YXR6_9FIRM</name>
<evidence type="ECO:0000313" key="16">
    <source>
        <dbReference type="Proteomes" id="UP000622405"/>
    </source>
</evidence>
<evidence type="ECO:0000256" key="10">
    <source>
        <dbReference type="ARBA" id="ARBA00023310"/>
    </source>
</evidence>
<keyword evidence="7 13" id="KW-1133">Transmembrane helix</keyword>
<comment type="subunit">
    <text evidence="13">F-type ATPases have 2 components, F(1) - the catalytic core - and F(0) - the membrane proton channel. F(1) has five subunits: alpha(3), beta(3), gamma(1), delta(1), epsilon(1). F(0) has three main subunits: a(1), b(2) and c(10-14). The alpha and beta chains form an alternating ring which encloses part of the gamma chain. F(1) is attached to F(0) by a central stalk formed by the gamma and epsilon chains, while a peripheral stalk is formed by the delta and b chains.</text>
</comment>
<reference evidence="15 16" key="1">
    <citation type="journal article" date="2020" name="mSystems">
        <title>Defining Genomic and Predicted Metabolic Features of the Acetobacterium Genus.</title>
        <authorList>
            <person name="Ross D.E."/>
            <person name="Marshall C.W."/>
            <person name="Gulliver D."/>
            <person name="May H.D."/>
            <person name="Norman R.S."/>
        </authorList>
    </citation>
    <scope>NUCLEOTIDE SEQUENCE [LARGE SCALE GENOMIC DNA]</scope>
    <source>
        <strain evidence="15 16">DSM 4132</strain>
    </source>
</reference>
<dbReference type="EMBL" id="WJBE01000007">
    <property type="protein sequence ID" value="MBC3899911.1"/>
    <property type="molecule type" value="Genomic_DNA"/>
</dbReference>
<comment type="similarity">
    <text evidence="1 13 14">Belongs to the ATPase B chain family.</text>
</comment>
<evidence type="ECO:0000256" key="5">
    <source>
        <dbReference type="ARBA" id="ARBA00022692"/>
    </source>
</evidence>
<comment type="subcellular location">
    <subcellularLocation>
        <location evidence="13">Cell membrane</location>
        <topology evidence="13">Single-pass membrane protein</topology>
    </subcellularLocation>
    <subcellularLocation>
        <location evidence="12">Endomembrane system</location>
        <topology evidence="12">Single-pass membrane protein</topology>
    </subcellularLocation>
</comment>
<evidence type="ECO:0000256" key="9">
    <source>
        <dbReference type="ARBA" id="ARBA00023136"/>
    </source>
</evidence>
<dbReference type="InterPro" id="IPR028987">
    <property type="entry name" value="ATP_synth_B-like_membr_sf"/>
</dbReference>
<keyword evidence="4 13" id="KW-0138">CF(0)</keyword>
<dbReference type="SUPFAM" id="SSF81573">
    <property type="entry name" value="F1F0 ATP synthase subunit B, membrane domain"/>
    <property type="match status" value="1"/>
</dbReference>
<evidence type="ECO:0000256" key="2">
    <source>
        <dbReference type="ARBA" id="ARBA00022448"/>
    </source>
</evidence>
<keyword evidence="6 13" id="KW-0375">Hydrogen ion transport</keyword>
<comment type="caution">
    <text evidence="15">The sequence shown here is derived from an EMBL/GenBank/DDBJ whole genome shotgun (WGS) entry which is preliminary data.</text>
</comment>
<evidence type="ECO:0000256" key="13">
    <source>
        <dbReference type="HAMAP-Rule" id="MF_01398"/>
    </source>
</evidence>
<dbReference type="Proteomes" id="UP000622405">
    <property type="component" value="Unassembled WGS sequence"/>
</dbReference>
<evidence type="ECO:0000256" key="1">
    <source>
        <dbReference type="ARBA" id="ARBA00005513"/>
    </source>
</evidence>
<keyword evidence="2 13" id="KW-0813">Transport</keyword>
<evidence type="ECO:0000256" key="14">
    <source>
        <dbReference type="RuleBase" id="RU003848"/>
    </source>
</evidence>
<dbReference type="Pfam" id="PF00430">
    <property type="entry name" value="ATP-synt_B"/>
    <property type="match status" value="1"/>
</dbReference>
<dbReference type="HAMAP" id="MF_01398">
    <property type="entry name" value="ATP_synth_b_bprime"/>
    <property type="match status" value="1"/>
</dbReference>
<dbReference type="InterPro" id="IPR050059">
    <property type="entry name" value="ATP_synthase_B_chain"/>
</dbReference>
<evidence type="ECO:0000256" key="7">
    <source>
        <dbReference type="ARBA" id="ARBA00022989"/>
    </source>
</evidence>
<dbReference type="InterPro" id="IPR005864">
    <property type="entry name" value="ATP_synth_F0_bsu_bac"/>
</dbReference>
<sequence length="176" mass="19986">MRKGAITLIFEYAGLVGIDLKLLLATIVNFIIFFLLLRHFFYDKVKDIIAKRQEDVSAEIVGATEKNAAAAKLKQEYETMLADIRSKEREIIRDANVEAQAQKHDIVEKAHADAKLIMEKAMAEIEVEKRKAMNEVKSNIVDLSLFAAEKIIHKSMDQKQHEAMILDFIDKVGDAK</sequence>
<gene>
    <name evidence="13 15" type="primary">atpF</name>
    <name evidence="15" type="ORF">GH811_09810</name>
</gene>
<evidence type="ECO:0000256" key="4">
    <source>
        <dbReference type="ARBA" id="ARBA00022547"/>
    </source>
</evidence>
<evidence type="ECO:0000256" key="11">
    <source>
        <dbReference type="ARBA" id="ARBA00025198"/>
    </source>
</evidence>
<keyword evidence="3 13" id="KW-1003">Cell membrane</keyword>
<keyword evidence="10 13" id="KW-0066">ATP synthesis</keyword>
<dbReference type="NCBIfam" id="TIGR01144">
    <property type="entry name" value="ATP_synt_b"/>
    <property type="match status" value="1"/>
</dbReference>
<dbReference type="PANTHER" id="PTHR33445:SF1">
    <property type="entry name" value="ATP SYNTHASE SUBUNIT B"/>
    <property type="match status" value="1"/>
</dbReference>
<keyword evidence="16" id="KW-1185">Reference proteome</keyword>
<comment type="function">
    <text evidence="11 13">F(1)F(0) ATP synthase produces ATP from ADP in the presence of a proton or sodium gradient. F-type ATPases consist of two structural domains, F(1) containing the extramembraneous catalytic core and F(0) containing the membrane proton channel, linked together by a central stalk and a peripheral stalk. During catalysis, ATP synthesis in the catalytic domain of F(1) is coupled via a rotary mechanism of the central stalk subunits to proton translocation.</text>
</comment>
<evidence type="ECO:0000256" key="3">
    <source>
        <dbReference type="ARBA" id="ARBA00022475"/>
    </source>
</evidence>
<accession>A0ABR6YXR6</accession>
<keyword evidence="9 13" id="KW-0472">Membrane</keyword>
<organism evidence="15 16">
    <name type="scientific">Acetobacterium malicum</name>
    <dbReference type="NCBI Taxonomy" id="52692"/>
    <lineage>
        <taxon>Bacteria</taxon>
        <taxon>Bacillati</taxon>
        <taxon>Bacillota</taxon>
        <taxon>Clostridia</taxon>
        <taxon>Eubacteriales</taxon>
        <taxon>Eubacteriaceae</taxon>
        <taxon>Acetobacterium</taxon>
    </lineage>
</organism>
<evidence type="ECO:0000313" key="15">
    <source>
        <dbReference type="EMBL" id="MBC3899911.1"/>
    </source>
</evidence>
<feature type="transmembrane region" description="Helical" evidence="13">
    <location>
        <begin position="12"/>
        <end position="37"/>
    </location>
</feature>
<evidence type="ECO:0000256" key="12">
    <source>
        <dbReference type="ARBA" id="ARBA00037847"/>
    </source>
</evidence>
<keyword evidence="5 13" id="KW-0812">Transmembrane</keyword>
<comment type="function">
    <text evidence="13">Component of the F(0) channel, it forms part of the peripheral stalk, linking F(1) to F(0).</text>
</comment>
<proteinExistence type="inferred from homology"/>
<keyword evidence="8 13" id="KW-0406">Ion transport</keyword>